<dbReference type="AlphaFoldDB" id="A0A3P6EP40"/>
<name>A0A3P6EP40_BRAOL</name>
<sequence length="51" mass="5603">MSDGLQLIRFPKGISGYIPPPGFSPRATLANARLIKRAIQGNDSLRRRVPV</sequence>
<gene>
    <name evidence="1" type="ORF">BOLC9T58092H</name>
</gene>
<accession>A0A3P6EP40</accession>
<evidence type="ECO:0000313" key="1">
    <source>
        <dbReference type="EMBL" id="VDD32769.1"/>
    </source>
</evidence>
<reference evidence="1" key="1">
    <citation type="submission" date="2018-11" db="EMBL/GenBank/DDBJ databases">
        <authorList>
            <consortium name="Genoscope - CEA"/>
            <person name="William W."/>
        </authorList>
    </citation>
    <scope>NUCLEOTIDE SEQUENCE</scope>
</reference>
<proteinExistence type="predicted"/>
<protein>
    <submittedName>
        <fullName evidence="1">Uncharacterized protein</fullName>
    </submittedName>
</protein>
<organism evidence="1">
    <name type="scientific">Brassica oleracea</name>
    <name type="common">Wild cabbage</name>
    <dbReference type="NCBI Taxonomy" id="3712"/>
    <lineage>
        <taxon>Eukaryota</taxon>
        <taxon>Viridiplantae</taxon>
        <taxon>Streptophyta</taxon>
        <taxon>Embryophyta</taxon>
        <taxon>Tracheophyta</taxon>
        <taxon>Spermatophyta</taxon>
        <taxon>Magnoliopsida</taxon>
        <taxon>eudicotyledons</taxon>
        <taxon>Gunneridae</taxon>
        <taxon>Pentapetalae</taxon>
        <taxon>rosids</taxon>
        <taxon>malvids</taxon>
        <taxon>Brassicales</taxon>
        <taxon>Brassicaceae</taxon>
        <taxon>Brassiceae</taxon>
        <taxon>Brassica</taxon>
    </lineage>
</organism>
<dbReference type="EMBL" id="LR031875">
    <property type="protein sequence ID" value="VDD32769.1"/>
    <property type="molecule type" value="Genomic_DNA"/>
</dbReference>